<evidence type="ECO:0000313" key="2">
    <source>
        <dbReference type="EMBL" id="CEK88957.1"/>
    </source>
</evidence>
<name>A0A0B7B7W4_9EUPU</name>
<dbReference type="EMBL" id="HACG01042092">
    <property type="protein sequence ID" value="CEK88957.1"/>
    <property type="molecule type" value="Transcribed_RNA"/>
</dbReference>
<proteinExistence type="predicted"/>
<gene>
    <name evidence="2" type="primary">ORF168096</name>
</gene>
<accession>A0A0B7B7W4</accession>
<dbReference type="AlphaFoldDB" id="A0A0B7B7W4"/>
<feature type="compositionally biased region" description="Basic residues" evidence="1">
    <location>
        <begin position="32"/>
        <end position="42"/>
    </location>
</feature>
<evidence type="ECO:0000256" key="1">
    <source>
        <dbReference type="SAM" id="MobiDB-lite"/>
    </source>
</evidence>
<reference evidence="2" key="1">
    <citation type="submission" date="2014-12" db="EMBL/GenBank/DDBJ databases">
        <title>Insight into the proteome of Arion vulgaris.</title>
        <authorList>
            <person name="Aradska J."/>
            <person name="Bulat T."/>
            <person name="Smidak R."/>
            <person name="Sarate P."/>
            <person name="Gangsoo J."/>
            <person name="Sialana F."/>
            <person name="Bilban M."/>
            <person name="Lubec G."/>
        </authorList>
    </citation>
    <scope>NUCLEOTIDE SEQUENCE</scope>
    <source>
        <tissue evidence="2">Skin</tissue>
    </source>
</reference>
<sequence length="69" mass="8297">MFVRIKKRFTSEVSKDLPAQRGTPVKWQSRLPRKNQMHHNTRHGYLPNSLQANTEEKTEIRNYKTNLCW</sequence>
<feature type="region of interest" description="Disordered" evidence="1">
    <location>
        <begin position="32"/>
        <end position="57"/>
    </location>
</feature>
<organism evidence="2">
    <name type="scientific">Arion vulgaris</name>
    <dbReference type="NCBI Taxonomy" id="1028688"/>
    <lineage>
        <taxon>Eukaryota</taxon>
        <taxon>Metazoa</taxon>
        <taxon>Spiralia</taxon>
        <taxon>Lophotrochozoa</taxon>
        <taxon>Mollusca</taxon>
        <taxon>Gastropoda</taxon>
        <taxon>Heterobranchia</taxon>
        <taxon>Euthyneura</taxon>
        <taxon>Panpulmonata</taxon>
        <taxon>Eupulmonata</taxon>
        <taxon>Stylommatophora</taxon>
        <taxon>Helicina</taxon>
        <taxon>Arionoidea</taxon>
        <taxon>Arionidae</taxon>
        <taxon>Arion</taxon>
    </lineage>
</organism>
<protein>
    <submittedName>
        <fullName evidence="2">Uncharacterized protein</fullName>
    </submittedName>
</protein>